<keyword evidence="2" id="KW-0472">Membrane</keyword>
<evidence type="ECO:0000256" key="2">
    <source>
        <dbReference type="SAM" id="Phobius"/>
    </source>
</evidence>
<evidence type="ECO:0000313" key="4">
    <source>
        <dbReference type="Proteomes" id="UP000316213"/>
    </source>
</evidence>
<evidence type="ECO:0000256" key="1">
    <source>
        <dbReference type="SAM" id="MobiDB-lite"/>
    </source>
</evidence>
<dbReference type="Proteomes" id="UP000316213">
    <property type="component" value="Unassembled WGS sequence"/>
</dbReference>
<dbReference type="EMBL" id="SJPM01000014">
    <property type="protein sequence ID" value="TWT91654.1"/>
    <property type="molecule type" value="Genomic_DNA"/>
</dbReference>
<reference evidence="3 4" key="1">
    <citation type="submission" date="2019-02" db="EMBL/GenBank/DDBJ databases">
        <title>Deep-cultivation of Planctomycetes and their phenomic and genomic characterization uncovers novel biology.</title>
        <authorList>
            <person name="Wiegand S."/>
            <person name="Jogler M."/>
            <person name="Boedeker C."/>
            <person name="Pinto D."/>
            <person name="Vollmers J."/>
            <person name="Rivas-Marin E."/>
            <person name="Kohn T."/>
            <person name="Peeters S.H."/>
            <person name="Heuer A."/>
            <person name="Rast P."/>
            <person name="Oberbeckmann S."/>
            <person name="Bunk B."/>
            <person name="Jeske O."/>
            <person name="Meyerdierks A."/>
            <person name="Storesund J.E."/>
            <person name="Kallscheuer N."/>
            <person name="Luecker S."/>
            <person name="Lage O.M."/>
            <person name="Pohl T."/>
            <person name="Merkel B.J."/>
            <person name="Hornburger P."/>
            <person name="Mueller R.-W."/>
            <person name="Bruemmer F."/>
            <person name="Labrenz M."/>
            <person name="Spormann A.M."/>
            <person name="Op Den Camp H."/>
            <person name="Overmann J."/>
            <person name="Amann R."/>
            <person name="Jetten M.S.M."/>
            <person name="Mascher T."/>
            <person name="Medema M.H."/>
            <person name="Devos D.P."/>
            <person name="Kaster A.-K."/>
            <person name="Ovreas L."/>
            <person name="Rohde M."/>
            <person name="Galperin M.Y."/>
            <person name="Jogler C."/>
        </authorList>
    </citation>
    <scope>NUCLEOTIDE SEQUENCE [LARGE SCALE GENOMIC DNA]</scope>
    <source>
        <strain evidence="3 4">Pla100</strain>
    </source>
</reference>
<keyword evidence="2" id="KW-1133">Transmembrane helix</keyword>
<keyword evidence="4" id="KW-1185">Reference proteome</keyword>
<dbReference type="RefSeq" id="WP_197168193.1">
    <property type="nucleotide sequence ID" value="NZ_SJPM01000014.1"/>
</dbReference>
<evidence type="ECO:0000313" key="3">
    <source>
        <dbReference type="EMBL" id="TWT91654.1"/>
    </source>
</evidence>
<feature type="region of interest" description="Disordered" evidence="1">
    <location>
        <begin position="231"/>
        <end position="257"/>
    </location>
</feature>
<name>A0A5C5ZVR2_9BACT</name>
<feature type="transmembrane region" description="Helical" evidence="2">
    <location>
        <begin position="20"/>
        <end position="40"/>
    </location>
</feature>
<feature type="compositionally biased region" description="Basic and acidic residues" evidence="1">
    <location>
        <begin position="241"/>
        <end position="257"/>
    </location>
</feature>
<organism evidence="3 4">
    <name type="scientific">Neorhodopirellula pilleata</name>
    <dbReference type="NCBI Taxonomy" id="2714738"/>
    <lineage>
        <taxon>Bacteria</taxon>
        <taxon>Pseudomonadati</taxon>
        <taxon>Planctomycetota</taxon>
        <taxon>Planctomycetia</taxon>
        <taxon>Pirellulales</taxon>
        <taxon>Pirellulaceae</taxon>
        <taxon>Neorhodopirellula</taxon>
    </lineage>
</organism>
<keyword evidence="2" id="KW-0812">Transmembrane</keyword>
<dbReference type="AlphaFoldDB" id="A0A5C5ZVR2"/>
<evidence type="ECO:0008006" key="5">
    <source>
        <dbReference type="Google" id="ProtNLM"/>
    </source>
</evidence>
<comment type="caution">
    <text evidence="3">The sequence shown here is derived from an EMBL/GenBank/DDBJ whole genome shotgun (WGS) entry which is preliminary data.</text>
</comment>
<protein>
    <recommendedName>
        <fullName evidence="5">Lin1244/Lin1753-like N-terminal domain-containing protein</fullName>
    </recommendedName>
</protein>
<sequence length="257" mass="29166">MKTGTTSHPKFRSLQKRLELPVYAVVGILETVWMMAGQFADDGDLSRFTDDQIADAVDWPGDGSDLVEALVEHRWLDRTKNGVSVHDWLEHCPKYVQDRLSKRQKRADQKQVVETCRRKSATVAENRGLPNPTQPDPIELKNIALSVSRSEPAFSGFRFPVKAKGAENWPLPVDKLNEYVETYGDRIWVEAELRKARQWCNDNIAKRKTPGGMLPFLGRWLASANDKGRSRTAQLAADELPEMKPKFTRSGHPEVSR</sequence>
<accession>A0A5C5ZVR2</accession>
<proteinExistence type="predicted"/>
<gene>
    <name evidence="3" type="ORF">Pla100_50720</name>
</gene>